<feature type="binding site" evidence="9">
    <location>
        <position position="257"/>
    </location>
    <ligand>
        <name>ATP</name>
        <dbReference type="ChEBI" id="CHEBI:30616"/>
    </ligand>
</feature>
<keyword evidence="5 9" id="KW-0067">ATP-binding</keyword>
<dbReference type="InterPro" id="IPR029055">
    <property type="entry name" value="Ntn_hydrolases_N"/>
</dbReference>
<evidence type="ECO:0000256" key="9">
    <source>
        <dbReference type="PIRSR" id="PIRSR001589-2"/>
    </source>
</evidence>
<dbReference type="SUPFAM" id="SSF56235">
    <property type="entry name" value="N-terminal nucleophile aminohydrolases (Ntn hydrolases)"/>
    <property type="match status" value="1"/>
</dbReference>
<proteinExistence type="inferred from homology"/>
<feature type="compositionally biased region" description="Basic and acidic residues" evidence="11">
    <location>
        <begin position="407"/>
        <end position="423"/>
    </location>
</feature>
<dbReference type="GO" id="GO:0004066">
    <property type="term" value="F:asparagine synthase (glutamine-hydrolyzing) activity"/>
    <property type="evidence" value="ECO:0007669"/>
    <property type="project" value="UniProtKB-EC"/>
</dbReference>
<dbReference type="InterPro" id="IPR051786">
    <property type="entry name" value="ASN_synthetase/amidase"/>
</dbReference>
<dbReference type="PANTHER" id="PTHR43284">
    <property type="entry name" value="ASPARAGINE SYNTHETASE (GLUTAMINE-HYDROLYZING)"/>
    <property type="match status" value="1"/>
</dbReference>
<comment type="caution">
    <text evidence="13">The sequence shown here is derived from an EMBL/GenBank/DDBJ whole genome shotgun (WGS) entry which is preliminary data.</text>
</comment>
<dbReference type="OrthoDB" id="9763290at2"/>
<dbReference type="RefSeq" id="WP_129474194.1">
    <property type="nucleotide sequence ID" value="NZ_SDWS01000002.1"/>
</dbReference>
<dbReference type="EMBL" id="SDWS01000002">
    <property type="protein sequence ID" value="RYB92589.1"/>
    <property type="molecule type" value="Genomic_DNA"/>
</dbReference>
<dbReference type="CDD" id="cd00712">
    <property type="entry name" value="AsnB"/>
    <property type="match status" value="1"/>
</dbReference>
<dbReference type="InterPro" id="IPR033738">
    <property type="entry name" value="AsnB_N"/>
</dbReference>
<evidence type="ECO:0000256" key="1">
    <source>
        <dbReference type="ARBA" id="ARBA00005187"/>
    </source>
</evidence>
<dbReference type="GO" id="GO:0006529">
    <property type="term" value="P:asparagine biosynthetic process"/>
    <property type="evidence" value="ECO:0007669"/>
    <property type="project" value="UniProtKB-KW"/>
</dbReference>
<gene>
    <name evidence="13" type="ORF">EUA06_06495</name>
</gene>
<keyword evidence="6" id="KW-0028">Amino-acid biosynthesis</keyword>
<evidence type="ECO:0000256" key="10">
    <source>
        <dbReference type="PIRSR" id="PIRSR001589-3"/>
    </source>
</evidence>
<dbReference type="InterPro" id="IPR017932">
    <property type="entry name" value="GATase_2_dom"/>
</dbReference>
<dbReference type="Pfam" id="PF00733">
    <property type="entry name" value="Asn_synthase"/>
    <property type="match status" value="1"/>
</dbReference>
<dbReference type="Pfam" id="PF13537">
    <property type="entry name" value="GATase_7"/>
    <property type="match status" value="1"/>
</dbReference>
<evidence type="ECO:0000313" key="13">
    <source>
        <dbReference type="EMBL" id="RYB92589.1"/>
    </source>
</evidence>
<keyword evidence="4 9" id="KW-0547">Nucleotide-binding</keyword>
<feature type="region of interest" description="Disordered" evidence="11">
    <location>
        <begin position="407"/>
        <end position="433"/>
    </location>
</feature>
<keyword evidence="7" id="KW-0315">Glutamine amidotransferase</keyword>
<dbReference type="InterPro" id="IPR001962">
    <property type="entry name" value="Asn_synthase"/>
</dbReference>
<dbReference type="CDD" id="cd01991">
    <property type="entry name" value="Asn_synthase_B_C"/>
    <property type="match status" value="1"/>
</dbReference>
<evidence type="ECO:0000256" key="3">
    <source>
        <dbReference type="ARBA" id="ARBA00012737"/>
    </source>
</evidence>
<evidence type="ECO:0000256" key="8">
    <source>
        <dbReference type="ARBA" id="ARBA00048741"/>
    </source>
</evidence>
<evidence type="ECO:0000256" key="7">
    <source>
        <dbReference type="ARBA" id="ARBA00022962"/>
    </source>
</evidence>
<dbReference type="InterPro" id="IPR006426">
    <property type="entry name" value="Asn_synth_AEB"/>
</dbReference>
<dbReference type="AlphaFoldDB" id="A0A4Q2RXG8"/>
<protein>
    <recommendedName>
        <fullName evidence="3">asparagine synthase (glutamine-hydrolyzing)</fullName>
        <ecNumber evidence="3">6.3.5.4</ecNumber>
    </recommendedName>
</protein>
<feature type="binding site" evidence="9">
    <location>
        <position position="95"/>
    </location>
    <ligand>
        <name>L-glutamine</name>
        <dbReference type="ChEBI" id="CHEBI:58359"/>
    </ligand>
</feature>
<name>A0A4Q2RXG8_9ACTN</name>
<reference evidence="13 14" key="1">
    <citation type="submission" date="2019-01" db="EMBL/GenBank/DDBJ databases">
        <title>Novel species of Nocardioides.</title>
        <authorList>
            <person name="Liu Q."/>
            <person name="Xin Y.-H."/>
        </authorList>
    </citation>
    <scope>NUCLEOTIDE SEQUENCE [LARGE SCALE GENOMIC DNA]</scope>
    <source>
        <strain evidence="13 14">HLT3-15</strain>
    </source>
</reference>
<accession>A0A4Q2RXG8</accession>
<feature type="binding site" evidence="9">
    <location>
        <position position="284"/>
    </location>
    <ligand>
        <name>ATP</name>
        <dbReference type="ChEBI" id="CHEBI:30616"/>
    </ligand>
</feature>
<feature type="domain" description="Glutamine amidotransferase type-2" evidence="12">
    <location>
        <begin position="2"/>
        <end position="207"/>
    </location>
</feature>
<evidence type="ECO:0000313" key="14">
    <source>
        <dbReference type="Proteomes" id="UP000291838"/>
    </source>
</evidence>
<comment type="similarity">
    <text evidence="2">Belongs to the asparagine synthetase family.</text>
</comment>
<sequence length="603" mass="66118">MSGIGGVHAFARGAAACWDLVGMSDSLSRRGHGSSSRAGRGTGPTHTLLALDTDRRAPQPIHSLDQRWVVALDGEVDNHASLRAQLDYPFRTRSDAEVVVAGLALEGISFVQRLHGRFSIVAHDLRAGTTHLVRDRLGILPLYYRHVPGGVAFGSDVKSILALGPAPEVDERSLDAYLGTGVVTGPDTLFRGIKKVRPGHRVSLMPQGHLEEVRYWTLPEGDPDGAWSIGDAIEAVGDGVREAVRAALVGHEAVGVLLSGTLAGSIVAAEVQQLGDVPVHTYHVGLAEQPGNDAAWARHVSHLLGAEHHAVTVRALDFEDHWAQATWHREAPLTHPADVAVLQLARAACEQVQVVLSDDGSDELFGTHPRHRMARRLAERSAVLPAPLLSLMAGPAERRMSSVFTSAERRRLLGTDPPGERRLPPTLGAGPADRQLRHDVQHWLPDHLLERRDALSVAAPVVWRPALLDHHLVELAFRLPNALRSGPGMPLRLLREVARPLLPDEVVDRRPARSEVPWDSWFRRGLRQTSRDRLSDSGSWVSTVLDHTTVLELLTRHDRVGHDDTRLWTLLALEMWHECFFSTPPTLPRPRRSAESAAHVPRP</sequence>
<evidence type="ECO:0000256" key="4">
    <source>
        <dbReference type="ARBA" id="ARBA00022741"/>
    </source>
</evidence>
<dbReference type="GO" id="GO:0005829">
    <property type="term" value="C:cytosol"/>
    <property type="evidence" value="ECO:0007669"/>
    <property type="project" value="TreeGrafter"/>
</dbReference>
<dbReference type="PROSITE" id="PS51278">
    <property type="entry name" value="GATASE_TYPE_2"/>
    <property type="match status" value="1"/>
</dbReference>
<dbReference type="Gene3D" id="3.60.20.10">
    <property type="entry name" value="Glutamine Phosphoribosylpyrophosphate, subunit 1, domain 1"/>
    <property type="match status" value="1"/>
</dbReference>
<dbReference type="Proteomes" id="UP000291838">
    <property type="component" value="Unassembled WGS sequence"/>
</dbReference>
<evidence type="ECO:0000256" key="6">
    <source>
        <dbReference type="ARBA" id="ARBA00022888"/>
    </source>
</evidence>
<dbReference type="SUPFAM" id="SSF52402">
    <property type="entry name" value="Adenine nucleotide alpha hydrolases-like"/>
    <property type="match status" value="1"/>
</dbReference>
<keyword evidence="14" id="KW-1185">Reference proteome</keyword>
<dbReference type="PIRSF" id="PIRSF001589">
    <property type="entry name" value="Asn_synthetase_glu-h"/>
    <property type="match status" value="1"/>
</dbReference>
<evidence type="ECO:0000256" key="5">
    <source>
        <dbReference type="ARBA" id="ARBA00022840"/>
    </source>
</evidence>
<dbReference type="EC" id="6.3.5.4" evidence="3"/>
<dbReference type="InterPro" id="IPR014729">
    <property type="entry name" value="Rossmann-like_a/b/a_fold"/>
</dbReference>
<dbReference type="PANTHER" id="PTHR43284:SF1">
    <property type="entry name" value="ASPARAGINE SYNTHETASE"/>
    <property type="match status" value="1"/>
</dbReference>
<keyword evidence="6" id="KW-0061">Asparagine biosynthesis</keyword>
<organism evidence="13 14">
    <name type="scientific">Nocardioides glacieisoli</name>
    <dbReference type="NCBI Taxonomy" id="1168730"/>
    <lineage>
        <taxon>Bacteria</taxon>
        <taxon>Bacillati</taxon>
        <taxon>Actinomycetota</taxon>
        <taxon>Actinomycetes</taxon>
        <taxon>Propionibacteriales</taxon>
        <taxon>Nocardioidaceae</taxon>
        <taxon>Nocardioides</taxon>
    </lineage>
</organism>
<evidence type="ECO:0000256" key="2">
    <source>
        <dbReference type="ARBA" id="ARBA00005752"/>
    </source>
</evidence>
<comment type="catalytic activity">
    <reaction evidence="8">
        <text>L-aspartate + L-glutamine + ATP + H2O = L-asparagine + L-glutamate + AMP + diphosphate + H(+)</text>
        <dbReference type="Rhea" id="RHEA:12228"/>
        <dbReference type="ChEBI" id="CHEBI:15377"/>
        <dbReference type="ChEBI" id="CHEBI:15378"/>
        <dbReference type="ChEBI" id="CHEBI:29985"/>
        <dbReference type="ChEBI" id="CHEBI:29991"/>
        <dbReference type="ChEBI" id="CHEBI:30616"/>
        <dbReference type="ChEBI" id="CHEBI:33019"/>
        <dbReference type="ChEBI" id="CHEBI:58048"/>
        <dbReference type="ChEBI" id="CHEBI:58359"/>
        <dbReference type="ChEBI" id="CHEBI:456215"/>
        <dbReference type="EC" id="6.3.5.4"/>
    </reaction>
</comment>
<feature type="site" description="Important for beta-aspartyl-AMP intermediate formation" evidence="10">
    <location>
        <position position="359"/>
    </location>
</feature>
<evidence type="ECO:0000259" key="12">
    <source>
        <dbReference type="PROSITE" id="PS51278"/>
    </source>
</evidence>
<comment type="pathway">
    <text evidence="1">Amino-acid biosynthesis; L-asparagine biosynthesis; L-asparagine from L-aspartate (L-Gln route): step 1/1.</text>
</comment>
<dbReference type="Gene3D" id="3.40.50.620">
    <property type="entry name" value="HUPs"/>
    <property type="match status" value="1"/>
</dbReference>
<evidence type="ECO:0000256" key="11">
    <source>
        <dbReference type="SAM" id="MobiDB-lite"/>
    </source>
</evidence>
<dbReference type="GO" id="GO:0005524">
    <property type="term" value="F:ATP binding"/>
    <property type="evidence" value="ECO:0007669"/>
    <property type="project" value="UniProtKB-KW"/>
</dbReference>